<name>A0ACC2THN1_9FUNG</name>
<gene>
    <name evidence="1" type="ORF">DSO57_1008993</name>
</gene>
<evidence type="ECO:0000313" key="1">
    <source>
        <dbReference type="EMBL" id="KAJ9074179.1"/>
    </source>
</evidence>
<sequence length="92" mass="10224">MLVVFIILILAVVGWAIWFICCLVPPKHLQGLPRPPLLKALYTFLTRPILEAIETEHWPLLFEHGSLVVSLKSALLLILVDLVCGQLVGGDK</sequence>
<proteinExistence type="predicted"/>
<dbReference type="Proteomes" id="UP001165960">
    <property type="component" value="Unassembled WGS sequence"/>
</dbReference>
<evidence type="ECO:0000313" key="2">
    <source>
        <dbReference type="Proteomes" id="UP001165960"/>
    </source>
</evidence>
<comment type="caution">
    <text evidence="1">The sequence shown here is derived from an EMBL/GenBank/DDBJ whole genome shotgun (WGS) entry which is preliminary data.</text>
</comment>
<accession>A0ACC2THN1</accession>
<reference evidence="1" key="1">
    <citation type="submission" date="2022-04" db="EMBL/GenBank/DDBJ databases">
        <title>Genome of the entomopathogenic fungus Entomophthora muscae.</title>
        <authorList>
            <person name="Elya C."/>
            <person name="Lovett B.R."/>
            <person name="Lee E."/>
            <person name="Macias A.M."/>
            <person name="Hajek A.E."/>
            <person name="De Bivort B.L."/>
            <person name="Kasson M.T."/>
            <person name="De Fine Licht H.H."/>
            <person name="Stajich J.E."/>
        </authorList>
    </citation>
    <scope>NUCLEOTIDE SEQUENCE</scope>
    <source>
        <strain evidence="1">Berkeley</strain>
    </source>
</reference>
<dbReference type="EMBL" id="QTSX02002868">
    <property type="protein sequence ID" value="KAJ9074179.1"/>
    <property type="molecule type" value="Genomic_DNA"/>
</dbReference>
<keyword evidence="2" id="KW-1185">Reference proteome</keyword>
<organism evidence="1 2">
    <name type="scientific">Entomophthora muscae</name>
    <dbReference type="NCBI Taxonomy" id="34485"/>
    <lineage>
        <taxon>Eukaryota</taxon>
        <taxon>Fungi</taxon>
        <taxon>Fungi incertae sedis</taxon>
        <taxon>Zoopagomycota</taxon>
        <taxon>Entomophthoromycotina</taxon>
        <taxon>Entomophthoromycetes</taxon>
        <taxon>Entomophthorales</taxon>
        <taxon>Entomophthoraceae</taxon>
        <taxon>Entomophthora</taxon>
    </lineage>
</organism>
<protein>
    <submittedName>
        <fullName evidence="1">Uncharacterized protein</fullName>
    </submittedName>
</protein>